<feature type="non-terminal residue" evidence="2">
    <location>
        <position position="58"/>
    </location>
</feature>
<gene>
    <name evidence="2" type="ORF">METZ01_LOCUS191609</name>
</gene>
<name>A0A382DKK4_9ZZZZ</name>
<proteinExistence type="predicted"/>
<feature type="domain" description="Cupin fold metalloprotein WbuC cupin" evidence="1">
    <location>
        <begin position="8"/>
        <end position="57"/>
    </location>
</feature>
<evidence type="ECO:0000313" key="2">
    <source>
        <dbReference type="EMBL" id="SVB38755.1"/>
    </source>
</evidence>
<dbReference type="Pfam" id="PF19480">
    <property type="entry name" value="DUF6016"/>
    <property type="match status" value="1"/>
</dbReference>
<sequence>MPKQPVFIHSSLMEQLVQEARISKRQRMNYNFHQLEDVANRMLNAIEPESYIQLHRHV</sequence>
<evidence type="ECO:0000259" key="1">
    <source>
        <dbReference type="Pfam" id="PF19480"/>
    </source>
</evidence>
<dbReference type="NCBIfam" id="TIGR04366">
    <property type="entry name" value="cupin_WbuC"/>
    <property type="match status" value="1"/>
</dbReference>
<dbReference type="InterPro" id="IPR027565">
    <property type="entry name" value="Cupin_WbuC"/>
</dbReference>
<reference evidence="2" key="1">
    <citation type="submission" date="2018-05" db="EMBL/GenBank/DDBJ databases">
        <authorList>
            <person name="Lanie J.A."/>
            <person name="Ng W.-L."/>
            <person name="Kazmierczak K.M."/>
            <person name="Andrzejewski T.M."/>
            <person name="Davidsen T.M."/>
            <person name="Wayne K.J."/>
            <person name="Tettelin H."/>
            <person name="Glass J.I."/>
            <person name="Rusch D."/>
            <person name="Podicherti R."/>
            <person name="Tsui H.-C.T."/>
            <person name="Winkler M.E."/>
        </authorList>
    </citation>
    <scope>NUCLEOTIDE SEQUENCE</scope>
</reference>
<dbReference type="AlphaFoldDB" id="A0A382DKK4"/>
<dbReference type="EMBL" id="UINC01039778">
    <property type="protein sequence ID" value="SVB38755.1"/>
    <property type="molecule type" value="Genomic_DNA"/>
</dbReference>
<accession>A0A382DKK4</accession>
<dbReference type="InterPro" id="IPR046058">
    <property type="entry name" value="WbuC_cupin"/>
</dbReference>
<protein>
    <recommendedName>
        <fullName evidence="1">Cupin fold metalloprotein WbuC cupin domain-containing protein</fullName>
    </recommendedName>
</protein>
<organism evidence="2">
    <name type="scientific">marine metagenome</name>
    <dbReference type="NCBI Taxonomy" id="408172"/>
    <lineage>
        <taxon>unclassified sequences</taxon>
        <taxon>metagenomes</taxon>
        <taxon>ecological metagenomes</taxon>
    </lineage>
</organism>